<dbReference type="AlphaFoldDB" id="A0A0N7LVN5"/>
<dbReference type="NCBIfam" id="NF037952">
    <property type="entry name" value="spanin2_3"/>
    <property type="match status" value="1"/>
</dbReference>
<name>A0A0N7LVN5_THAGE</name>
<evidence type="ECO:0000256" key="1">
    <source>
        <dbReference type="SAM" id="Phobius"/>
    </source>
</evidence>
<feature type="signal peptide" evidence="2">
    <location>
        <begin position="1"/>
        <end position="21"/>
    </location>
</feature>
<dbReference type="PROSITE" id="PS51257">
    <property type="entry name" value="PROKAR_LIPOPROTEIN"/>
    <property type="match status" value="1"/>
</dbReference>
<protein>
    <submittedName>
        <fullName evidence="3">Uncharacterized protein</fullName>
    </submittedName>
</protein>
<keyword evidence="1" id="KW-1133">Transmembrane helix</keyword>
<feature type="chain" id="PRO_5006015643" evidence="2">
    <location>
        <begin position="22"/>
        <end position="120"/>
    </location>
</feature>
<proteinExistence type="predicted"/>
<keyword evidence="4" id="KW-1185">Reference proteome</keyword>
<reference evidence="3 4" key="1">
    <citation type="submission" date="2015-09" db="EMBL/GenBank/DDBJ databases">
        <authorList>
            <consortium name="Swine Surveillance"/>
        </authorList>
    </citation>
    <scope>NUCLEOTIDE SEQUENCE [LARGE SCALE GENOMIC DNA]</scope>
    <source>
        <strain evidence="3 4">CECT 4357</strain>
    </source>
</reference>
<keyword evidence="1" id="KW-0812">Transmembrane</keyword>
<evidence type="ECO:0000256" key="2">
    <source>
        <dbReference type="SAM" id="SignalP"/>
    </source>
</evidence>
<keyword evidence="2" id="KW-0732">Signal</keyword>
<accession>A0A0N7LVN5</accession>
<keyword evidence="1" id="KW-0472">Membrane</keyword>
<organism evidence="3 4">
    <name type="scientific">Thalassovita gelatinovora</name>
    <name type="common">Thalassobius gelatinovorus</name>
    <dbReference type="NCBI Taxonomy" id="53501"/>
    <lineage>
        <taxon>Bacteria</taxon>
        <taxon>Pseudomonadati</taxon>
        <taxon>Pseudomonadota</taxon>
        <taxon>Alphaproteobacteria</taxon>
        <taxon>Rhodobacterales</taxon>
        <taxon>Roseobacteraceae</taxon>
        <taxon>Thalassovita</taxon>
    </lineage>
</organism>
<gene>
    <name evidence="3" type="ORF">TG4357_02642</name>
</gene>
<dbReference type="EMBL" id="CYSA01000025">
    <property type="protein sequence ID" value="CUH66794.1"/>
    <property type="molecule type" value="Genomic_DNA"/>
</dbReference>
<evidence type="ECO:0000313" key="4">
    <source>
        <dbReference type="Proteomes" id="UP000051587"/>
    </source>
</evidence>
<feature type="transmembrane region" description="Helical" evidence="1">
    <location>
        <begin position="90"/>
        <end position="107"/>
    </location>
</feature>
<sequence length="120" mass="12438">MIRWIALSLVLSVAGCSPSTAVKLLTGGGPNVAANGQGGRTNVQAIGQTAVTDQKIVRPQARSIEQSAGETGVRAEAVQSVTVHNEAPPWVWIIAILAVGMAGAALADEIRDRMARRGVK</sequence>
<dbReference type="Proteomes" id="UP000051587">
    <property type="component" value="Unassembled WGS sequence"/>
</dbReference>
<evidence type="ECO:0000313" key="3">
    <source>
        <dbReference type="EMBL" id="CUH66794.1"/>
    </source>
</evidence>
<dbReference type="RefSeq" id="WP_058263354.1">
    <property type="nucleotide sequence ID" value="NZ_CP051181.1"/>
</dbReference>
<dbReference type="STRING" id="53501.SAMN04488043_105179"/>
<dbReference type="OrthoDB" id="7872818at2"/>